<dbReference type="PIRSF" id="PIRSF003097">
    <property type="entry name" value="FtsX"/>
    <property type="match status" value="1"/>
</dbReference>
<dbReference type="InterPro" id="IPR004513">
    <property type="entry name" value="FtsX"/>
</dbReference>
<keyword evidence="8 10" id="KW-0472">Membrane</keyword>
<dbReference type="Pfam" id="PF18075">
    <property type="entry name" value="FtsX_ECD"/>
    <property type="match status" value="1"/>
</dbReference>
<evidence type="ECO:0000256" key="7">
    <source>
        <dbReference type="ARBA" id="ARBA00022989"/>
    </source>
</evidence>
<feature type="transmembrane region" description="Helical" evidence="11">
    <location>
        <begin position="219"/>
        <end position="242"/>
    </location>
</feature>
<dbReference type="InterPro" id="IPR058204">
    <property type="entry name" value="FtsX_firmicutes-type"/>
</dbReference>
<evidence type="ECO:0000259" key="13">
    <source>
        <dbReference type="Pfam" id="PF18075"/>
    </source>
</evidence>
<evidence type="ECO:0000256" key="11">
    <source>
        <dbReference type="SAM" id="Phobius"/>
    </source>
</evidence>
<protein>
    <recommendedName>
        <fullName evidence="3 10">Cell division protein FtsX</fullName>
    </recommendedName>
</protein>
<evidence type="ECO:0000259" key="12">
    <source>
        <dbReference type="Pfam" id="PF02687"/>
    </source>
</evidence>
<dbReference type="Gene3D" id="3.30.70.3040">
    <property type="match status" value="1"/>
</dbReference>
<evidence type="ECO:0000256" key="8">
    <source>
        <dbReference type="ARBA" id="ARBA00023136"/>
    </source>
</evidence>
<dbReference type="Pfam" id="PF02687">
    <property type="entry name" value="FtsX"/>
    <property type="match status" value="1"/>
</dbReference>
<feature type="domain" description="ABC3 transporter permease C-terminal" evidence="12">
    <location>
        <begin position="174"/>
        <end position="297"/>
    </location>
</feature>
<reference evidence="14 15" key="1">
    <citation type="submission" date="2023-03" db="EMBL/GenBank/DDBJ databases">
        <title>Novel Species.</title>
        <authorList>
            <person name="Ma S."/>
        </authorList>
    </citation>
    <scope>NUCLEOTIDE SEQUENCE [LARGE SCALE GENOMIC DNA]</scope>
    <source>
        <strain evidence="14 15">LIND6LT2</strain>
    </source>
</reference>
<dbReference type="PANTHER" id="PTHR47755:SF1">
    <property type="entry name" value="CELL DIVISION PROTEIN FTSX"/>
    <property type="match status" value="1"/>
</dbReference>
<gene>
    <name evidence="14" type="primary">ftsX</name>
    <name evidence="14" type="ORF">QBE51_07425</name>
</gene>
<organism evidence="14 15">
    <name type="scientific">Defluviitalea saccharophila</name>
    <dbReference type="NCBI Taxonomy" id="879970"/>
    <lineage>
        <taxon>Bacteria</taxon>
        <taxon>Bacillati</taxon>
        <taxon>Bacillota</taxon>
        <taxon>Clostridia</taxon>
        <taxon>Lachnospirales</taxon>
        <taxon>Defluviitaleaceae</taxon>
        <taxon>Defluviitalea</taxon>
    </lineage>
</organism>
<keyword evidence="6 11" id="KW-0812">Transmembrane</keyword>
<evidence type="ECO:0000256" key="9">
    <source>
        <dbReference type="ARBA" id="ARBA00023306"/>
    </source>
</evidence>
<evidence type="ECO:0000256" key="4">
    <source>
        <dbReference type="ARBA" id="ARBA00022475"/>
    </source>
</evidence>
<evidence type="ECO:0000256" key="1">
    <source>
        <dbReference type="ARBA" id="ARBA00004651"/>
    </source>
</evidence>
<evidence type="ECO:0000256" key="6">
    <source>
        <dbReference type="ARBA" id="ARBA00022692"/>
    </source>
</evidence>
<evidence type="ECO:0000313" key="14">
    <source>
        <dbReference type="EMBL" id="WZL68661.1"/>
    </source>
</evidence>
<keyword evidence="9 10" id="KW-0131">Cell cycle</keyword>
<evidence type="ECO:0000313" key="15">
    <source>
        <dbReference type="Proteomes" id="UP001486565"/>
    </source>
</evidence>
<feature type="transmembrane region" description="Helical" evidence="11">
    <location>
        <begin position="167"/>
        <end position="186"/>
    </location>
</feature>
<evidence type="ECO:0000256" key="3">
    <source>
        <dbReference type="ARBA" id="ARBA00021907"/>
    </source>
</evidence>
<evidence type="ECO:0000256" key="5">
    <source>
        <dbReference type="ARBA" id="ARBA00022618"/>
    </source>
</evidence>
<dbReference type="NCBIfam" id="NF038347">
    <property type="entry name" value="FtsX_Gpos"/>
    <property type="match status" value="1"/>
</dbReference>
<dbReference type="RefSeq" id="WP_341875668.1">
    <property type="nucleotide sequence ID" value="NZ_CP121687.1"/>
</dbReference>
<dbReference type="InterPro" id="IPR003838">
    <property type="entry name" value="ABC3_permease_C"/>
</dbReference>
<comment type="function">
    <text evidence="10">Part of the ABC transporter FtsEX involved in asymmetric cellular division facilitating the initiation of sporulation.</text>
</comment>
<keyword evidence="15" id="KW-1185">Reference proteome</keyword>
<evidence type="ECO:0000256" key="2">
    <source>
        <dbReference type="ARBA" id="ARBA00007379"/>
    </source>
</evidence>
<accession>A0ABZ2Y022</accession>
<evidence type="ECO:0000256" key="10">
    <source>
        <dbReference type="PIRNR" id="PIRNR003097"/>
    </source>
</evidence>
<comment type="subcellular location">
    <subcellularLocation>
        <location evidence="1">Cell membrane</location>
        <topology evidence="1">Multi-pass membrane protein</topology>
    </subcellularLocation>
</comment>
<keyword evidence="4 10" id="KW-1003">Cell membrane</keyword>
<sequence>MKIRTMKYFAGQGLRGIWRNRLMSLASIGTIASCLMIVGIFYCIAVNVDYMLETLEETTGITVFYTEEISEEKIQALENRLNQIDHIEKIVYISPEEALNKEKEEWGEYGSLLEGLENDNPLPPSFEITLDDIRYQKDVIAQLNRISGIEIRYLEEETKILIGFNNMIRIISLVLILILGFIGVMLMDNTIRLTVYVRKNEINIMKYIGATDWFIRWPFVIEGIIIGIIGSILPLIIIWFSYSFITELIYERNTFIQKILVFRTTGEIFNVLTPISLVIGIGIGVIGSAISIRRYLKV</sequence>
<dbReference type="Proteomes" id="UP001486565">
    <property type="component" value="Chromosome"/>
</dbReference>
<dbReference type="EMBL" id="CP121687">
    <property type="protein sequence ID" value="WZL68661.1"/>
    <property type="molecule type" value="Genomic_DNA"/>
</dbReference>
<dbReference type="InterPro" id="IPR040690">
    <property type="entry name" value="FtsX_ECD"/>
</dbReference>
<dbReference type="PANTHER" id="PTHR47755">
    <property type="entry name" value="CELL DIVISION PROTEIN FTSX"/>
    <property type="match status" value="1"/>
</dbReference>
<proteinExistence type="inferred from homology"/>
<feature type="transmembrane region" description="Helical" evidence="11">
    <location>
        <begin position="268"/>
        <end position="292"/>
    </location>
</feature>
<keyword evidence="7 11" id="KW-1133">Transmembrane helix</keyword>
<dbReference type="PROSITE" id="PS51257">
    <property type="entry name" value="PROKAR_LIPOPROTEIN"/>
    <property type="match status" value="1"/>
</dbReference>
<feature type="domain" description="FtsX extracellular" evidence="13">
    <location>
        <begin position="61"/>
        <end position="150"/>
    </location>
</feature>
<name>A0ABZ2Y022_9FIRM</name>
<feature type="transmembrane region" description="Helical" evidence="11">
    <location>
        <begin position="21"/>
        <end position="48"/>
    </location>
</feature>
<keyword evidence="5 10" id="KW-0132">Cell division</keyword>
<comment type="similarity">
    <text evidence="2 10">Belongs to the ABC-4 integral membrane protein family. FtsX subfamily.</text>
</comment>